<dbReference type="Pfam" id="PF02492">
    <property type="entry name" value="cobW"/>
    <property type="match status" value="1"/>
</dbReference>
<keyword evidence="2" id="KW-0378">Hydrolase</keyword>
<dbReference type="SUPFAM" id="SSF90002">
    <property type="entry name" value="Hypothetical protein YjiA, C-terminal domain"/>
    <property type="match status" value="1"/>
</dbReference>
<dbReference type="GO" id="GO:0000166">
    <property type="term" value="F:nucleotide binding"/>
    <property type="evidence" value="ECO:0007669"/>
    <property type="project" value="UniProtKB-KW"/>
</dbReference>
<keyword evidence="1" id="KW-0547">Nucleotide-binding</keyword>
<dbReference type="InterPro" id="IPR036627">
    <property type="entry name" value="CobW-likC_sf"/>
</dbReference>
<evidence type="ECO:0000256" key="6">
    <source>
        <dbReference type="ARBA" id="ARBA00049117"/>
    </source>
</evidence>
<dbReference type="PANTHER" id="PTHR13748:SF59">
    <property type="entry name" value="COBW C-TERMINAL DOMAIN-CONTAINING PROTEIN"/>
    <property type="match status" value="1"/>
</dbReference>
<dbReference type="Gene3D" id="3.30.1220.10">
    <property type="entry name" value="CobW-like, C-terminal domain"/>
    <property type="match status" value="1"/>
</dbReference>
<name>A0A2I7K9W8_9RHOB</name>
<dbReference type="PANTHER" id="PTHR13748">
    <property type="entry name" value="COBW-RELATED"/>
    <property type="match status" value="1"/>
</dbReference>
<sequence length="292" mass="32021">MNTRVPVTLIAGFLGSGKTTLINTLLQGEHGLNITVLVNDFGAVNIDADLILKREREVVELSNGCVCCSIQSDLVAQLQALFRSGNSPEYLLIEASGVSQPGRIASVFGYPQLRNYARLDAVVTLLDAENTDMLSDNCQQLVQAQIAAADIAVLTKTDLVDVQRVGDFRERWLFPDLPSYEARDGHVPLQYLLDTGLHDPSSTALLQSNPAAGFYSQSWSSQKPFCYARFKSALGALPASVFRAKGVLYCIDFPDTRIVFQKVGSRLEFRHDGPWRGTPETRLVIIGEDGLD</sequence>
<comment type="function">
    <text evidence="5">Zinc chaperone that directly transfers zinc cofactor to target proteins, thereby activating them. Zinc is transferred from the CXCC motif in the GTPase domain to the zinc binding site in target proteins in a process requiring GTP hydrolysis.</text>
</comment>
<evidence type="ECO:0000256" key="2">
    <source>
        <dbReference type="ARBA" id="ARBA00022801"/>
    </source>
</evidence>
<dbReference type="Gene3D" id="3.40.50.300">
    <property type="entry name" value="P-loop containing nucleotide triphosphate hydrolases"/>
    <property type="match status" value="1"/>
</dbReference>
<dbReference type="CDD" id="cd03112">
    <property type="entry name" value="CobW-like"/>
    <property type="match status" value="1"/>
</dbReference>
<evidence type="ECO:0000256" key="4">
    <source>
        <dbReference type="ARBA" id="ARBA00034320"/>
    </source>
</evidence>
<organism evidence="8 9">
    <name type="scientific">Phaeobacter inhibens</name>
    <dbReference type="NCBI Taxonomy" id="221822"/>
    <lineage>
        <taxon>Bacteria</taxon>
        <taxon>Pseudomonadati</taxon>
        <taxon>Pseudomonadota</taxon>
        <taxon>Alphaproteobacteria</taxon>
        <taxon>Rhodobacterales</taxon>
        <taxon>Roseobacteraceae</taxon>
        <taxon>Phaeobacter</taxon>
    </lineage>
</organism>
<dbReference type="SUPFAM" id="SSF52540">
    <property type="entry name" value="P-loop containing nucleoside triphosphate hydrolases"/>
    <property type="match status" value="1"/>
</dbReference>
<evidence type="ECO:0000313" key="9">
    <source>
        <dbReference type="Proteomes" id="UP000236447"/>
    </source>
</evidence>
<dbReference type="EMBL" id="CP010725">
    <property type="protein sequence ID" value="AUQ99409.1"/>
    <property type="molecule type" value="Genomic_DNA"/>
</dbReference>
<dbReference type="Pfam" id="PF07683">
    <property type="entry name" value="CobW_C"/>
    <property type="match status" value="1"/>
</dbReference>
<evidence type="ECO:0000256" key="3">
    <source>
        <dbReference type="ARBA" id="ARBA00023186"/>
    </source>
</evidence>
<feature type="domain" description="CobW C-terminal" evidence="7">
    <location>
        <begin position="214"/>
        <end position="292"/>
    </location>
</feature>
<dbReference type="InterPro" id="IPR003495">
    <property type="entry name" value="CobW/HypB/UreG_nucleotide-bd"/>
</dbReference>
<comment type="catalytic activity">
    <reaction evidence="6">
        <text>GTP + H2O = GDP + phosphate + H(+)</text>
        <dbReference type="Rhea" id="RHEA:19669"/>
        <dbReference type="ChEBI" id="CHEBI:15377"/>
        <dbReference type="ChEBI" id="CHEBI:15378"/>
        <dbReference type="ChEBI" id="CHEBI:37565"/>
        <dbReference type="ChEBI" id="CHEBI:43474"/>
        <dbReference type="ChEBI" id="CHEBI:58189"/>
    </reaction>
    <physiologicalReaction direction="left-to-right" evidence="6">
        <dbReference type="Rhea" id="RHEA:19670"/>
    </physiologicalReaction>
</comment>
<evidence type="ECO:0000256" key="1">
    <source>
        <dbReference type="ARBA" id="ARBA00022741"/>
    </source>
</evidence>
<evidence type="ECO:0000313" key="8">
    <source>
        <dbReference type="EMBL" id="AUQ99409.1"/>
    </source>
</evidence>
<keyword evidence="3" id="KW-0143">Chaperone</keyword>
<reference evidence="8 9" key="2">
    <citation type="journal article" date="2017" name="Genome Biol. Evol.">
        <title>Trajectories and Drivers of Genome Evolution in Surface-Associated Marine Phaeobacter.</title>
        <authorList>
            <person name="Freese H.M."/>
            <person name="Sikorski J."/>
            <person name="Bunk B."/>
            <person name="Scheuner C."/>
            <person name="Meier-Kolthoff J.P."/>
            <person name="Sproer C."/>
            <person name="Gram L."/>
            <person name="Overmann J."/>
        </authorList>
    </citation>
    <scope>NUCLEOTIDE SEQUENCE [LARGE SCALE GENOMIC DNA]</scope>
    <source>
        <strain evidence="8 9">P88</strain>
    </source>
</reference>
<dbReference type="InterPro" id="IPR051316">
    <property type="entry name" value="Zinc-reg_GTPase_activator"/>
</dbReference>
<proteinExistence type="inferred from homology"/>
<gene>
    <name evidence="8" type="ORF">PhaeoP88_02039</name>
</gene>
<reference evidence="8 9" key="1">
    <citation type="journal article" date="2017" name="Front. Microbiol.">
        <title>Phaeobacter piscinae sp. nov., a species of the Roseobacter group and potential aquaculture probiont.</title>
        <authorList>
            <person name="Sonnenschein E.C."/>
            <person name="Phippen C.B.W."/>
            <person name="Nielsen K.F."/>
            <person name="Mateiu R.V."/>
            <person name="Melchiorsen J."/>
            <person name="Gram L."/>
            <person name="Overmann J."/>
            <person name="Freese H.M."/>
        </authorList>
    </citation>
    <scope>NUCLEOTIDE SEQUENCE [LARGE SCALE GENOMIC DNA]</scope>
    <source>
        <strain evidence="8 9">P88</strain>
    </source>
</reference>
<dbReference type="InterPro" id="IPR011629">
    <property type="entry name" value="CobW-like_C"/>
</dbReference>
<dbReference type="SMART" id="SM00833">
    <property type="entry name" value="CobW_C"/>
    <property type="match status" value="1"/>
</dbReference>
<evidence type="ECO:0000256" key="5">
    <source>
        <dbReference type="ARBA" id="ARBA00045658"/>
    </source>
</evidence>
<dbReference type="InterPro" id="IPR027417">
    <property type="entry name" value="P-loop_NTPase"/>
</dbReference>
<evidence type="ECO:0000259" key="7">
    <source>
        <dbReference type="SMART" id="SM00833"/>
    </source>
</evidence>
<dbReference type="GO" id="GO:0016787">
    <property type="term" value="F:hydrolase activity"/>
    <property type="evidence" value="ECO:0007669"/>
    <property type="project" value="UniProtKB-KW"/>
</dbReference>
<dbReference type="AlphaFoldDB" id="A0A2I7K9W8"/>
<comment type="similarity">
    <text evidence="4">Belongs to the SIMIBI class G3E GTPase family. ZNG1 subfamily.</text>
</comment>
<dbReference type="RefSeq" id="WP_102883644.1">
    <property type="nucleotide sequence ID" value="NZ_CP010725.1"/>
</dbReference>
<dbReference type="Proteomes" id="UP000236447">
    <property type="component" value="Chromosome"/>
</dbReference>
<protein>
    <submittedName>
        <fullName evidence="8">GTPase (G3E family)</fullName>
    </submittedName>
</protein>
<accession>A0A2I7K9W8</accession>